<dbReference type="eggNOG" id="COG1225">
    <property type="taxonomic scope" value="Bacteria"/>
</dbReference>
<feature type="transmembrane region" description="Helical" evidence="1">
    <location>
        <begin position="7"/>
        <end position="24"/>
    </location>
</feature>
<dbReference type="GO" id="GO:0016491">
    <property type="term" value="F:oxidoreductase activity"/>
    <property type="evidence" value="ECO:0007669"/>
    <property type="project" value="InterPro"/>
</dbReference>
<dbReference type="RefSeq" id="WP_002694692.1">
    <property type="nucleotide sequence ID" value="NZ_AAWS01000006.1"/>
</dbReference>
<keyword evidence="4" id="KW-1185">Reference proteome</keyword>
<accession>A1ZG48</accession>
<dbReference type="InterPro" id="IPR036249">
    <property type="entry name" value="Thioredoxin-like_sf"/>
</dbReference>
<keyword evidence="1" id="KW-0812">Transmembrane</keyword>
<organism evidence="3 4">
    <name type="scientific">Microscilla marina ATCC 23134</name>
    <dbReference type="NCBI Taxonomy" id="313606"/>
    <lineage>
        <taxon>Bacteria</taxon>
        <taxon>Pseudomonadati</taxon>
        <taxon>Bacteroidota</taxon>
        <taxon>Cytophagia</taxon>
        <taxon>Cytophagales</taxon>
        <taxon>Microscillaceae</taxon>
        <taxon>Microscilla</taxon>
    </lineage>
</organism>
<dbReference type="GO" id="GO:0016209">
    <property type="term" value="F:antioxidant activity"/>
    <property type="evidence" value="ECO:0007669"/>
    <property type="project" value="InterPro"/>
</dbReference>
<dbReference type="Proteomes" id="UP000004095">
    <property type="component" value="Unassembled WGS sequence"/>
</dbReference>
<feature type="transmembrane region" description="Helical" evidence="1">
    <location>
        <begin position="68"/>
        <end position="86"/>
    </location>
</feature>
<comment type="caution">
    <text evidence="3">The sequence shown here is derived from an EMBL/GenBank/DDBJ whole genome shotgun (WGS) entry which is preliminary data.</text>
</comment>
<protein>
    <submittedName>
        <fullName evidence="3">Antioxidant, AhpC/TSA family</fullName>
    </submittedName>
</protein>
<dbReference type="OrthoDB" id="9809746at2"/>
<evidence type="ECO:0000313" key="3">
    <source>
        <dbReference type="EMBL" id="EAY30465.1"/>
    </source>
</evidence>
<reference evidence="3 4" key="1">
    <citation type="submission" date="2007-01" db="EMBL/GenBank/DDBJ databases">
        <authorList>
            <person name="Haygood M."/>
            <person name="Podell S."/>
            <person name="Anderson C."/>
            <person name="Hopkinson B."/>
            <person name="Roe K."/>
            <person name="Barbeau K."/>
            <person name="Gaasterland T."/>
            <person name="Ferriera S."/>
            <person name="Johnson J."/>
            <person name="Kravitz S."/>
            <person name="Beeson K."/>
            <person name="Sutton G."/>
            <person name="Rogers Y.-H."/>
            <person name="Friedman R."/>
            <person name="Frazier M."/>
            <person name="Venter J.C."/>
        </authorList>
    </citation>
    <scope>NUCLEOTIDE SEQUENCE [LARGE SCALE GENOMIC DNA]</scope>
    <source>
        <strain evidence="3 4">ATCC 23134</strain>
    </source>
</reference>
<name>A1ZG48_MICM2</name>
<feature type="domain" description="Thioredoxin" evidence="2">
    <location>
        <begin position="124"/>
        <end position="285"/>
    </location>
</feature>
<dbReference type="InterPro" id="IPR013766">
    <property type="entry name" value="Thioredoxin_domain"/>
</dbReference>
<feature type="transmembrane region" description="Helical" evidence="1">
    <location>
        <begin position="36"/>
        <end position="56"/>
    </location>
</feature>
<proteinExistence type="predicted"/>
<dbReference type="InterPro" id="IPR000866">
    <property type="entry name" value="AhpC/TSA"/>
</dbReference>
<dbReference type="AlphaFoldDB" id="A1ZG48"/>
<evidence type="ECO:0000256" key="1">
    <source>
        <dbReference type="SAM" id="Phobius"/>
    </source>
</evidence>
<dbReference type="PANTHER" id="PTHR42852">
    <property type="entry name" value="THIOL:DISULFIDE INTERCHANGE PROTEIN DSBE"/>
    <property type="match status" value="1"/>
</dbReference>
<dbReference type="PROSITE" id="PS51352">
    <property type="entry name" value="THIOREDOXIN_2"/>
    <property type="match status" value="1"/>
</dbReference>
<gene>
    <name evidence="3" type="ORF">M23134_03101</name>
</gene>
<dbReference type="Pfam" id="PF00578">
    <property type="entry name" value="AhpC-TSA"/>
    <property type="match status" value="1"/>
</dbReference>
<dbReference type="PANTHER" id="PTHR42852:SF13">
    <property type="entry name" value="PROTEIN DIPZ"/>
    <property type="match status" value="1"/>
</dbReference>
<dbReference type="InterPro" id="IPR050553">
    <property type="entry name" value="Thioredoxin_ResA/DsbE_sf"/>
</dbReference>
<evidence type="ECO:0000313" key="4">
    <source>
        <dbReference type="Proteomes" id="UP000004095"/>
    </source>
</evidence>
<dbReference type="Gene3D" id="3.40.30.10">
    <property type="entry name" value="Glutaredoxin"/>
    <property type="match status" value="1"/>
</dbReference>
<dbReference type="SUPFAM" id="SSF52833">
    <property type="entry name" value="Thioredoxin-like"/>
    <property type="match status" value="1"/>
</dbReference>
<keyword evidence="1" id="KW-0472">Membrane</keyword>
<dbReference type="EMBL" id="AAWS01000006">
    <property type="protein sequence ID" value="EAY30465.1"/>
    <property type="molecule type" value="Genomic_DNA"/>
</dbReference>
<evidence type="ECO:0000259" key="2">
    <source>
        <dbReference type="PROSITE" id="PS51352"/>
    </source>
</evidence>
<feature type="transmembrane region" description="Helical" evidence="1">
    <location>
        <begin position="92"/>
        <end position="112"/>
    </location>
</feature>
<keyword evidence="1" id="KW-1133">Transmembrane helix</keyword>
<sequence length="290" mass="32664">MVNVAKSIFITAFPVYGMVIGIYAVRQLLLDFSLPWLGVALGGWAIALMFAGLFIFRPFARTKAAMPKYTALMLVSTGWAIVTAYTTQTPPVYAAIVFAVSNTLGWLIYIYWYSRFTLRNKELLAVGKPLPSFVLENEAGEQVQSKEFDGHPTLWLFYRGNWCPLCMAQIKEVAQQYKELNQRGVKVALVSPQPHGYSRQLAEKMKVPFHFLVDVKSRAARQLEIISENGIPKGFEILGYDSNTVLPTVIITNSEGKIIFADLTDNYRVRPEPATFLKVLDEEEGVEHRS</sequence>